<dbReference type="SUPFAM" id="SSF48371">
    <property type="entry name" value="ARM repeat"/>
    <property type="match status" value="1"/>
</dbReference>
<reference evidence="3" key="2">
    <citation type="submission" date="2024-10" db="UniProtKB">
        <authorList>
            <consortium name="EnsemblProtists"/>
        </authorList>
    </citation>
    <scope>IDENTIFICATION</scope>
</reference>
<evidence type="ECO:0000256" key="2">
    <source>
        <dbReference type="SAM" id="Phobius"/>
    </source>
</evidence>
<proteinExistence type="predicted"/>
<dbReference type="InterPro" id="IPR011989">
    <property type="entry name" value="ARM-like"/>
</dbReference>
<dbReference type="AlphaFoldDB" id="A0A0D3I178"/>
<dbReference type="HOGENOM" id="CLU_579313_0_0_1"/>
<feature type="region of interest" description="Disordered" evidence="1">
    <location>
        <begin position="336"/>
        <end position="418"/>
    </location>
</feature>
<name>A0A0D3I178_EMIH1</name>
<dbReference type="EnsemblProtists" id="EOD05013">
    <property type="protein sequence ID" value="EOD05013"/>
    <property type="gene ID" value="EMIHUDRAFT_220497"/>
</dbReference>
<keyword evidence="2" id="KW-1133">Transmembrane helix</keyword>
<accession>A0A0D3I178</accession>
<dbReference type="Gene3D" id="1.25.10.10">
    <property type="entry name" value="Leucine-rich Repeat Variant"/>
    <property type="match status" value="2"/>
</dbReference>
<dbReference type="RefSeq" id="XP_005757442.1">
    <property type="nucleotide sequence ID" value="XM_005757385.1"/>
</dbReference>
<evidence type="ECO:0000313" key="3">
    <source>
        <dbReference type="EnsemblProtists" id="EOD05013"/>
    </source>
</evidence>
<protein>
    <submittedName>
        <fullName evidence="3">Uncharacterized protein</fullName>
    </submittedName>
</protein>
<dbReference type="KEGG" id="ehx:EMIHUDRAFT_220497"/>
<dbReference type="PaxDb" id="2903-EOD05013"/>
<organism evidence="3 4">
    <name type="scientific">Emiliania huxleyi (strain CCMP1516)</name>
    <dbReference type="NCBI Taxonomy" id="280463"/>
    <lineage>
        <taxon>Eukaryota</taxon>
        <taxon>Haptista</taxon>
        <taxon>Haptophyta</taxon>
        <taxon>Prymnesiophyceae</taxon>
        <taxon>Isochrysidales</taxon>
        <taxon>Noelaerhabdaceae</taxon>
        <taxon>Emiliania</taxon>
    </lineage>
</organism>
<feature type="compositionally biased region" description="Basic residues" evidence="1">
    <location>
        <begin position="347"/>
        <end position="371"/>
    </location>
</feature>
<dbReference type="Proteomes" id="UP000013827">
    <property type="component" value="Unassembled WGS sequence"/>
</dbReference>
<dbReference type="InterPro" id="IPR016024">
    <property type="entry name" value="ARM-type_fold"/>
</dbReference>
<evidence type="ECO:0000313" key="4">
    <source>
        <dbReference type="Proteomes" id="UP000013827"/>
    </source>
</evidence>
<reference evidence="4" key="1">
    <citation type="journal article" date="2013" name="Nature">
        <title>Pan genome of the phytoplankton Emiliania underpins its global distribution.</title>
        <authorList>
            <person name="Read B.A."/>
            <person name="Kegel J."/>
            <person name="Klute M.J."/>
            <person name="Kuo A."/>
            <person name="Lefebvre S.C."/>
            <person name="Maumus F."/>
            <person name="Mayer C."/>
            <person name="Miller J."/>
            <person name="Monier A."/>
            <person name="Salamov A."/>
            <person name="Young J."/>
            <person name="Aguilar M."/>
            <person name="Claverie J.M."/>
            <person name="Frickenhaus S."/>
            <person name="Gonzalez K."/>
            <person name="Herman E.K."/>
            <person name="Lin Y.C."/>
            <person name="Napier J."/>
            <person name="Ogata H."/>
            <person name="Sarno A.F."/>
            <person name="Shmutz J."/>
            <person name="Schroeder D."/>
            <person name="de Vargas C."/>
            <person name="Verret F."/>
            <person name="von Dassow P."/>
            <person name="Valentin K."/>
            <person name="Van de Peer Y."/>
            <person name="Wheeler G."/>
            <person name="Dacks J.B."/>
            <person name="Delwiche C.F."/>
            <person name="Dyhrman S.T."/>
            <person name="Glockner G."/>
            <person name="John U."/>
            <person name="Richards T."/>
            <person name="Worden A.Z."/>
            <person name="Zhang X."/>
            <person name="Grigoriev I.V."/>
            <person name="Allen A.E."/>
            <person name="Bidle K."/>
            <person name="Borodovsky M."/>
            <person name="Bowler C."/>
            <person name="Brownlee C."/>
            <person name="Cock J.M."/>
            <person name="Elias M."/>
            <person name="Gladyshev V.N."/>
            <person name="Groth M."/>
            <person name="Guda C."/>
            <person name="Hadaegh A."/>
            <person name="Iglesias-Rodriguez M.D."/>
            <person name="Jenkins J."/>
            <person name="Jones B.M."/>
            <person name="Lawson T."/>
            <person name="Leese F."/>
            <person name="Lindquist E."/>
            <person name="Lobanov A."/>
            <person name="Lomsadze A."/>
            <person name="Malik S.B."/>
            <person name="Marsh M.E."/>
            <person name="Mackinder L."/>
            <person name="Mock T."/>
            <person name="Mueller-Roeber B."/>
            <person name="Pagarete A."/>
            <person name="Parker M."/>
            <person name="Probert I."/>
            <person name="Quesneville H."/>
            <person name="Raines C."/>
            <person name="Rensing S.A."/>
            <person name="Riano-Pachon D.M."/>
            <person name="Richier S."/>
            <person name="Rokitta S."/>
            <person name="Shiraiwa Y."/>
            <person name="Soanes D.M."/>
            <person name="van der Giezen M."/>
            <person name="Wahlund T.M."/>
            <person name="Williams B."/>
            <person name="Wilson W."/>
            <person name="Wolfe G."/>
            <person name="Wurch L.L."/>
        </authorList>
    </citation>
    <scope>NUCLEOTIDE SEQUENCE</scope>
</reference>
<feature type="compositionally biased region" description="Basic and acidic residues" evidence="1">
    <location>
        <begin position="337"/>
        <end position="346"/>
    </location>
</feature>
<keyword evidence="4" id="KW-1185">Reference proteome</keyword>
<keyword evidence="2" id="KW-0472">Membrane</keyword>
<sequence>MKRGYRYAPNDTDDCIRLLDTGGRGPSSCNNNRDLVTSVVHSISGYSSVDELLRGIADSPSEEEFELVDDLVRFVPESRSAMVQPNSILSLCELLRGEDASIRIKFTLAELIEPLCDGSDDRCSALCKAGAAELLIRLVWEAAHYPCRCCGARASYSSLAALSALAASPVCAVAVIGAGALAMLDALLLKSHRKEEEEGRRECAVRLLAALAAPESATAITASASALASSEAIPPLVSMLGCAYDGADEMAARLLCSLSKCPAVRGAVKSSGAVPRLLALQKGGGKAARRAAFAALAHLKRKAEADDTKENAVDIAEAERVAREAEKALLQEVALQEEEKQAEPQRRSARNKAKREKNRQKVGMKKHRKRGSHADVEAGAALDGISEEAGDESDKASTSGDEIPAAPSSKEQEEFGFPSASTFKAAHFASQGNLSQVLRSAHAVLLSSSAPLEGGLIQQADRQLALLGLTAS</sequence>
<keyword evidence="2" id="KW-0812">Transmembrane</keyword>
<dbReference type="GeneID" id="17251185"/>
<feature type="transmembrane region" description="Helical" evidence="2">
    <location>
        <begin position="159"/>
        <end position="184"/>
    </location>
</feature>
<evidence type="ECO:0000256" key="1">
    <source>
        <dbReference type="SAM" id="MobiDB-lite"/>
    </source>
</evidence>